<feature type="transmembrane region" description="Helical" evidence="1">
    <location>
        <begin position="167"/>
        <end position="191"/>
    </location>
</feature>
<gene>
    <name evidence="2" type="ORF">H9935_14165</name>
</gene>
<reference evidence="2" key="1">
    <citation type="journal article" date="2021" name="PeerJ">
        <title>Extensive microbial diversity within the chicken gut microbiome revealed by metagenomics and culture.</title>
        <authorList>
            <person name="Gilroy R."/>
            <person name="Ravi A."/>
            <person name="Getino M."/>
            <person name="Pursley I."/>
            <person name="Horton D.L."/>
            <person name="Alikhan N.F."/>
            <person name="Baker D."/>
            <person name="Gharbi K."/>
            <person name="Hall N."/>
            <person name="Watson M."/>
            <person name="Adriaenssens E.M."/>
            <person name="Foster-Nyarko E."/>
            <person name="Jarju S."/>
            <person name="Secka A."/>
            <person name="Antonio M."/>
            <person name="Oren A."/>
            <person name="Chaudhuri R.R."/>
            <person name="La Ragione R."/>
            <person name="Hildebrand F."/>
            <person name="Pallen M.J."/>
        </authorList>
    </citation>
    <scope>NUCLEOTIDE SEQUENCE</scope>
    <source>
        <strain evidence="2">ChiSxjej6B18-287</strain>
    </source>
</reference>
<protein>
    <submittedName>
        <fullName evidence="2">DUF4405 domain-containing protein</fullName>
    </submittedName>
</protein>
<reference evidence="2" key="2">
    <citation type="submission" date="2021-04" db="EMBL/GenBank/DDBJ databases">
        <authorList>
            <person name="Gilroy R."/>
        </authorList>
    </citation>
    <scope>NUCLEOTIDE SEQUENCE</scope>
    <source>
        <strain evidence="2">ChiSxjej6B18-287</strain>
    </source>
</reference>
<dbReference type="AlphaFoldDB" id="A0A9D2N7N5"/>
<evidence type="ECO:0000256" key="1">
    <source>
        <dbReference type="SAM" id="Phobius"/>
    </source>
</evidence>
<organism evidence="2 3">
    <name type="scientific">Candidatus Blautia merdigallinarum</name>
    <dbReference type="NCBI Taxonomy" id="2838495"/>
    <lineage>
        <taxon>Bacteria</taxon>
        <taxon>Bacillati</taxon>
        <taxon>Bacillota</taxon>
        <taxon>Clostridia</taxon>
        <taxon>Lachnospirales</taxon>
        <taxon>Lachnospiraceae</taxon>
        <taxon>Blautia</taxon>
    </lineage>
</organism>
<dbReference type="EMBL" id="DWWV01000194">
    <property type="protein sequence ID" value="HJC11917.1"/>
    <property type="molecule type" value="Genomic_DNA"/>
</dbReference>
<feature type="transmembrane region" description="Helical" evidence="1">
    <location>
        <begin position="128"/>
        <end position="147"/>
    </location>
</feature>
<name>A0A9D2N7N5_9FIRM</name>
<proteinExistence type="predicted"/>
<dbReference type="Proteomes" id="UP000823893">
    <property type="component" value="Unassembled WGS sequence"/>
</dbReference>
<feature type="transmembrane region" description="Helical" evidence="1">
    <location>
        <begin position="59"/>
        <end position="79"/>
    </location>
</feature>
<feature type="transmembrane region" description="Helical" evidence="1">
    <location>
        <begin position="20"/>
        <end position="38"/>
    </location>
</feature>
<accession>A0A9D2N7N5</accession>
<keyword evidence="1" id="KW-0812">Transmembrane</keyword>
<evidence type="ECO:0000313" key="2">
    <source>
        <dbReference type="EMBL" id="HJC11917.1"/>
    </source>
</evidence>
<keyword evidence="1" id="KW-1133">Transmembrane helix</keyword>
<comment type="caution">
    <text evidence="2">The sequence shown here is derived from an EMBL/GenBank/DDBJ whole genome shotgun (WGS) entry which is preliminary data.</text>
</comment>
<sequence>MAMAFLMILVMSYQATGNLFHEAAGVLLLLLFILHNVLNRKWYKSLPRGKYSRYRKVLLGVNLITLLSMLAAMGTGIYLSQSIFTPLWGMREAYLLRPVHVAAGSWGTILAAVHGGMHIRFPAQKKTILTIVGLAVGILGIWAFLVLDMPARLVFQDRGLYWSYPALVLFLANAGVMALFAGLASAGAAWLKKKENNNLRGVYIYEKNENRSNAAGNFYSPFFRCLRRTELRTGK</sequence>
<keyword evidence="1" id="KW-0472">Membrane</keyword>
<feature type="transmembrane region" description="Helical" evidence="1">
    <location>
        <begin position="99"/>
        <end position="116"/>
    </location>
</feature>
<evidence type="ECO:0000313" key="3">
    <source>
        <dbReference type="Proteomes" id="UP000823893"/>
    </source>
</evidence>